<dbReference type="PROSITE" id="PS50206">
    <property type="entry name" value="RHODANESE_3"/>
    <property type="match status" value="1"/>
</dbReference>
<reference evidence="3 4" key="1">
    <citation type="submission" date="2017-03" db="EMBL/GenBank/DDBJ databases">
        <title>Lifting the veil on microbial sulfur biogeochemistry in mining wastewaters.</title>
        <authorList>
            <person name="Kantor R.S."/>
            <person name="Colenbrander Nelson T."/>
            <person name="Marshall S."/>
            <person name="Bennett D."/>
            <person name="Apte S."/>
            <person name="Camacho D."/>
            <person name="Thomas B.C."/>
            <person name="Warren L.A."/>
            <person name="Banfield J.F."/>
        </authorList>
    </citation>
    <scope>NUCLEOTIDE SEQUENCE [LARGE SCALE GENOMIC DNA]</scope>
    <source>
        <strain evidence="3">32-69-9</strain>
    </source>
</reference>
<dbReference type="InterPro" id="IPR001763">
    <property type="entry name" value="Rhodanese-like_dom"/>
</dbReference>
<dbReference type="Pfam" id="PF11127">
    <property type="entry name" value="YgaP-like_TM"/>
    <property type="match status" value="1"/>
</dbReference>
<dbReference type="PANTHER" id="PTHR43031">
    <property type="entry name" value="FAD-DEPENDENT OXIDOREDUCTASE"/>
    <property type="match status" value="1"/>
</dbReference>
<evidence type="ECO:0000313" key="4">
    <source>
        <dbReference type="Proteomes" id="UP000215595"/>
    </source>
</evidence>
<feature type="domain" description="Rhodanese" evidence="2">
    <location>
        <begin position="17"/>
        <end position="105"/>
    </location>
</feature>
<dbReference type="Gene3D" id="3.40.250.10">
    <property type="entry name" value="Rhodanese-like domain"/>
    <property type="match status" value="1"/>
</dbReference>
<dbReference type="Gene3D" id="6.10.140.1340">
    <property type="match status" value="1"/>
</dbReference>
<dbReference type="EMBL" id="NCEB01000038">
    <property type="protein sequence ID" value="OYX30852.1"/>
    <property type="molecule type" value="Genomic_DNA"/>
</dbReference>
<dbReference type="PANTHER" id="PTHR43031:SF7">
    <property type="entry name" value="NITRIC OXIDE REDUCTASE FLRD-NAD(+) REDUCTASE"/>
    <property type="match status" value="1"/>
</dbReference>
<dbReference type="InterPro" id="IPR036873">
    <property type="entry name" value="Rhodanese-like_dom_sf"/>
</dbReference>
<keyword evidence="1" id="KW-0812">Transmembrane</keyword>
<proteinExistence type="predicted"/>
<dbReference type="InterPro" id="IPR021309">
    <property type="entry name" value="YgaP-like_TM"/>
</dbReference>
<protein>
    <recommendedName>
        <fullName evidence="2">Rhodanese domain-containing protein</fullName>
    </recommendedName>
</protein>
<evidence type="ECO:0000259" key="2">
    <source>
        <dbReference type="PROSITE" id="PS50206"/>
    </source>
</evidence>
<evidence type="ECO:0000313" key="3">
    <source>
        <dbReference type="EMBL" id="OYX30852.1"/>
    </source>
</evidence>
<name>A0A258FGG2_9CAUL</name>
<feature type="transmembrane region" description="Helical" evidence="1">
    <location>
        <begin position="117"/>
        <end position="139"/>
    </location>
</feature>
<dbReference type="Pfam" id="PF00581">
    <property type="entry name" value="Rhodanese"/>
    <property type="match status" value="1"/>
</dbReference>
<dbReference type="AlphaFoldDB" id="A0A258FGG2"/>
<comment type="caution">
    <text evidence="3">The sequence shown here is derived from an EMBL/GenBank/DDBJ whole genome shotgun (WGS) entry which is preliminary data.</text>
</comment>
<accession>A0A258FGG2</accession>
<gene>
    <name evidence="3" type="ORF">B7Z01_13505</name>
</gene>
<organism evidence="3 4">
    <name type="scientific">Brevundimonas subvibrioides</name>
    <dbReference type="NCBI Taxonomy" id="74313"/>
    <lineage>
        <taxon>Bacteria</taxon>
        <taxon>Pseudomonadati</taxon>
        <taxon>Pseudomonadota</taxon>
        <taxon>Alphaproteobacteria</taxon>
        <taxon>Caulobacterales</taxon>
        <taxon>Caulobacteraceae</taxon>
        <taxon>Brevundimonas</taxon>
    </lineage>
</organism>
<sequence>MTVLTPLKPADVAARLKSRAAVLVDIREPDEFAREHVPGAVPAPLSRFEEMQTALPDGRQIIYTCRTGNRTGVNCARLAARVPGEAFVLEGGLDGWKAAGLAVQTDRSKPIELMRQVQMTAGGLILLGAALGLVVHPAFWGLSAFVGAGLFFAGATGFCGMARLLAVMPWNRAAYGSTAKAA</sequence>
<dbReference type="Proteomes" id="UP000215595">
    <property type="component" value="Unassembled WGS sequence"/>
</dbReference>
<keyword evidence="1" id="KW-0472">Membrane</keyword>
<feature type="transmembrane region" description="Helical" evidence="1">
    <location>
        <begin position="145"/>
        <end position="166"/>
    </location>
</feature>
<evidence type="ECO:0000256" key="1">
    <source>
        <dbReference type="SAM" id="Phobius"/>
    </source>
</evidence>
<keyword evidence="1" id="KW-1133">Transmembrane helix</keyword>
<dbReference type="InterPro" id="IPR050229">
    <property type="entry name" value="GlpE_sulfurtransferase"/>
</dbReference>
<dbReference type="SUPFAM" id="SSF52821">
    <property type="entry name" value="Rhodanese/Cell cycle control phosphatase"/>
    <property type="match status" value="1"/>
</dbReference>
<dbReference type="SMART" id="SM00450">
    <property type="entry name" value="RHOD"/>
    <property type="match status" value="1"/>
</dbReference>